<dbReference type="EMBL" id="NQVE01000055">
    <property type="protein sequence ID" value="RAL50816.1"/>
    <property type="molecule type" value="Genomic_DNA"/>
</dbReference>
<reference evidence="1 2" key="1">
    <citation type="submission" date="2018-06" db="EMBL/GenBank/DDBJ databases">
        <title>The Genome of Cuscuta australis (Dodder) Provides Insight into the Evolution of Plant Parasitism.</title>
        <authorList>
            <person name="Liu H."/>
        </authorList>
    </citation>
    <scope>NUCLEOTIDE SEQUENCE [LARGE SCALE GENOMIC DNA]</scope>
    <source>
        <strain evidence="2">cv. Yunnan</strain>
        <tissue evidence="1">Vines</tissue>
    </source>
</reference>
<dbReference type="Proteomes" id="UP000249390">
    <property type="component" value="Unassembled WGS sequence"/>
</dbReference>
<evidence type="ECO:0000313" key="1">
    <source>
        <dbReference type="EMBL" id="RAL50816.1"/>
    </source>
</evidence>
<organism evidence="1 2">
    <name type="scientific">Cuscuta australis</name>
    <dbReference type="NCBI Taxonomy" id="267555"/>
    <lineage>
        <taxon>Eukaryota</taxon>
        <taxon>Viridiplantae</taxon>
        <taxon>Streptophyta</taxon>
        <taxon>Embryophyta</taxon>
        <taxon>Tracheophyta</taxon>
        <taxon>Spermatophyta</taxon>
        <taxon>Magnoliopsida</taxon>
        <taxon>eudicotyledons</taxon>
        <taxon>Gunneridae</taxon>
        <taxon>Pentapetalae</taxon>
        <taxon>asterids</taxon>
        <taxon>lamiids</taxon>
        <taxon>Solanales</taxon>
        <taxon>Convolvulaceae</taxon>
        <taxon>Cuscuteae</taxon>
        <taxon>Cuscuta</taxon>
        <taxon>Cuscuta subgen. Grammica</taxon>
        <taxon>Cuscuta sect. Cleistogrammica</taxon>
    </lineage>
</organism>
<comment type="caution">
    <text evidence="1">The sequence shown here is derived from an EMBL/GenBank/DDBJ whole genome shotgun (WGS) entry which is preliminary data.</text>
</comment>
<proteinExistence type="predicted"/>
<sequence length="196" mass="21941">MKMNKTTSSLYASLASRAMSRLLHSLNRQCASPSTSFPRALAHFRRSKSNSSGGGEDDVPHPRLIEIDLESSTTDRDPAVSGMHMLDDVIHSLILRRSAPDWLPFLPGYSYWVPPRHPRNIVEVVRKISAAKARPSPLSDDEWMAVTSPSGWPSSNYFFQGSAPMYPFASQVIEVKVKLQENFDDESESESEDEDD</sequence>
<protein>
    <submittedName>
        <fullName evidence="1">Uncharacterized protein</fullName>
    </submittedName>
</protein>
<dbReference type="PANTHER" id="PTHR33972">
    <property type="entry name" value="EXPRESSED PROTEIN"/>
    <property type="match status" value="1"/>
</dbReference>
<dbReference type="PANTHER" id="PTHR33972:SF26">
    <property type="match status" value="1"/>
</dbReference>
<keyword evidence="2" id="KW-1185">Reference proteome</keyword>
<gene>
    <name evidence="1" type="ORF">DM860_015963</name>
</gene>
<evidence type="ECO:0000313" key="2">
    <source>
        <dbReference type="Proteomes" id="UP000249390"/>
    </source>
</evidence>
<dbReference type="AlphaFoldDB" id="A0A328E017"/>
<name>A0A328E017_9ASTE</name>
<accession>A0A328E017</accession>